<dbReference type="PANTHER" id="PTHR41260">
    <property type="entry name" value="PROTEIN ECSC"/>
    <property type="match status" value="1"/>
</dbReference>
<keyword evidence="2" id="KW-1185">Reference proteome</keyword>
<evidence type="ECO:0000313" key="2">
    <source>
        <dbReference type="Proteomes" id="UP001221597"/>
    </source>
</evidence>
<name>A0ABY8J5P5_9BACI</name>
<dbReference type="Proteomes" id="UP001221597">
    <property type="component" value="Chromosome"/>
</dbReference>
<accession>A0ABY8J5P5</accession>
<dbReference type="EMBL" id="CP121671">
    <property type="protein sequence ID" value="WFT76085.1"/>
    <property type="molecule type" value="Genomic_DNA"/>
</dbReference>
<evidence type="ECO:0000313" key="1">
    <source>
        <dbReference type="EMBL" id="WFT76085.1"/>
    </source>
</evidence>
<organism evidence="1 2">
    <name type="scientific">Halobacillus naozhouensis</name>
    <dbReference type="NCBI Taxonomy" id="554880"/>
    <lineage>
        <taxon>Bacteria</taxon>
        <taxon>Bacillati</taxon>
        <taxon>Bacillota</taxon>
        <taxon>Bacilli</taxon>
        <taxon>Bacillales</taxon>
        <taxon>Bacillaceae</taxon>
        <taxon>Halobacillus</taxon>
    </lineage>
</organism>
<dbReference type="InterPro" id="IPR024787">
    <property type="entry name" value="EcsC"/>
</dbReference>
<proteinExistence type="predicted"/>
<dbReference type="RefSeq" id="WP_283078043.1">
    <property type="nucleotide sequence ID" value="NZ_CP121671.1"/>
</dbReference>
<gene>
    <name evidence="1" type="ORF">P9989_06910</name>
</gene>
<sequence>MGYETEAYKEAIRWSKSLEKRSSIIQRSSKRLQSSINERIPDRVHSIVTESVRKMIELALTSSKYIRPIDIDETLTFKEREDLVKQRLQEYKGAASWEGAGTGFGGFWLGAADFPLLLSIKMKFLFDSAQYYGFNVNEYEERVYLLHIFMLAFSSDEERVKVRDILLDWEAAPPERKEIDWKTLQIEYRDTIDLAKLFQLVPGFGAIVGYVANKRFLEQLGETTMNAYRLRMLKN</sequence>
<dbReference type="Pfam" id="PF12787">
    <property type="entry name" value="EcsC"/>
    <property type="match status" value="1"/>
</dbReference>
<reference evidence="1 2" key="1">
    <citation type="submission" date="2023-04" db="EMBL/GenBank/DDBJ databases">
        <title>Genome sequence of Halobacillus naozhouensis KACC 21980.</title>
        <authorList>
            <person name="Kim S."/>
            <person name="Heo J."/>
            <person name="Kwon S.-W."/>
        </authorList>
    </citation>
    <scope>NUCLEOTIDE SEQUENCE [LARGE SCALE GENOMIC DNA]</scope>
    <source>
        <strain evidence="1 2">KCTC 13234</strain>
    </source>
</reference>
<dbReference type="PANTHER" id="PTHR41260:SF1">
    <property type="entry name" value="PROTEIN ECSC"/>
    <property type="match status" value="1"/>
</dbReference>
<protein>
    <submittedName>
        <fullName evidence="1">EcsC family protein</fullName>
    </submittedName>
</protein>